<accession>A0A9W5V5W8</accession>
<proteinExistence type="predicted"/>
<dbReference type="RefSeq" id="WP_016126101.1">
    <property type="nucleotide sequence ID" value="NZ_KB976270.1"/>
</dbReference>
<sequence length="375" mass="41485">MSFDESNIPDVLRRVAIYAQAKNFLTGFCTFHADSVSNQRRLEVILIPSTSAIIHYERKADLGIIDENDIPDVARRVAVFAQSQKDSSGQPFLTGFTTFHADDIGTGPRLEIILLPEGIADLMYVRKADLGITDENDIPDVARRVAVFAQSQKDSSGQPFLTGFTTFHADDIGTGPRLEIILLPQNVATLVYEFKLGLGIIGRFTFQPEIERNQRLKLIERHIFAVSRAIVCQTLGDYKQKLLETYTKAIDHGVNTEPGVNASVPSLGSSRINVNFSVLFPQGDIEIAQTLIHEMMHCAGEGHPVRRDPPPGESCAVPKPTFDCPFDNGPYYSSPPLQAELCIAGSQSDVMHVQEKTTQRNCILNSQGEYTIYES</sequence>
<evidence type="ECO:0000313" key="2">
    <source>
        <dbReference type="Proteomes" id="UP000014023"/>
    </source>
</evidence>
<protein>
    <submittedName>
        <fullName evidence="1">Uncharacterized protein</fullName>
    </submittedName>
</protein>
<comment type="caution">
    <text evidence="1">The sequence shown here is derived from an EMBL/GenBank/DDBJ whole genome shotgun (WGS) entry which is preliminary data.</text>
</comment>
<dbReference type="EMBL" id="AHFL01000064">
    <property type="protein sequence ID" value="EOO61396.1"/>
    <property type="molecule type" value="Genomic_DNA"/>
</dbReference>
<organism evidence="1 2">
    <name type="scientific">Bacillus cereus VD196</name>
    <dbReference type="NCBI Taxonomy" id="1053243"/>
    <lineage>
        <taxon>Bacteria</taxon>
        <taxon>Bacillati</taxon>
        <taxon>Bacillota</taxon>
        <taxon>Bacilli</taxon>
        <taxon>Bacillales</taxon>
        <taxon>Bacillaceae</taxon>
        <taxon>Bacillus</taxon>
        <taxon>Bacillus cereus group</taxon>
    </lineage>
</organism>
<gene>
    <name evidence="1" type="ORF">IKE_05908</name>
</gene>
<dbReference type="AlphaFoldDB" id="A0A9W5V5W8"/>
<name>A0A9W5V5W8_BACCE</name>
<evidence type="ECO:0000313" key="1">
    <source>
        <dbReference type="EMBL" id="EOO61396.1"/>
    </source>
</evidence>
<reference evidence="1 2" key="1">
    <citation type="submission" date="2012-12" db="EMBL/GenBank/DDBJ databases">
        <title>The Genome Sequence of Bacillus cereus VD196.</title>
        <authorList>
            <consortium name="The Broad Institute Genome Sequencing Platform"/>
            <consortium name="The Broad Institute Genome Sequencing Center for Infectious Disease"/>
            <person name="Feldgarden M."/>
            <person name="Van der Auwera G.A."/>
            <person name="Mahillon J."/>
            <person name="Duprez V."/>
            <person name="Timmery S."/>
            <person name="Mattelet C."/>
            <person name="Dierick K."/>
            <person name="Sun M."/>
            <person name="Yu Z."/>
            <person name="Zhu L."/>
            <person name="Hu X."/>
            <person name="Shank E.B."/>
            <person name="Swiecicka I."/>
            <person name="Hansen B.M."/>
            <person name="Andrup L."/>
            <person name="Walker B."/>
            <person name="Young S.K."/>
            <person name="Zeng Q."/>
            <person name="Gargeya S."/>
            <person name="Fitzgerald M."/>
            <person name="Haas B."/>
            <person name="Abouelleil A."/>
            <person name="Alvarado L."/>
            <person name="Arachchi H.M."/>
            <person name="Berlin A.M."/>
            <person name="Chapman S.B."/>
            <person name="Dewar J."/>
            <person name="Goldberg J."/>
            <person name="Griggs A."/>
            <person name="Gujja S."/>
            <person name="Hansen M."/>
            <person name="Howarth C."/>
            <person name="Imamovic A."/>
            <person name="Larimer J."/>
            <person name="McCowan C."/>
            <person name="Murphy C."/>
            <person name="Neiman D."/>
            <person name="Pearson M."/>
            <person name="Priest M."/>
            <person name="Roberts A."/>
            <person name="Saif S."/>
            <person name="Shea T."/>
            <person name="Sisk P."/>
            <person name="Sykes S."/>
            <person name="Wortman J."/>
            <person name="Nusbaum C."/>
            <person name="Birren B."/>
        </authorList>
    </citation>
    <scope>NUCLEOTIDE SEQUENCE [LARGE SCALE GENOMIC DNA]</scope>
    <source>
        <strain evidence="1 2">VD196</strain>
    </source>
</reference>
<dbReference type="Proteomes" id="UP000014023">
    <property type="component" value="Unassembled WGS sequence"/>
</dbReference>